<feature type="compositionally biased region" description="Low complexity" evidence="16">
    <location>
        <begin position="621"/>
        <end position="647"/>
    </location>
</feature>
<dbReference type="GO" id="GO:0043161">
    <property type="term" value="P:proteasome-mediated ubiquitin-dependent protein catabolic process"/>
    <property type="evidence" value="ECO:0007669"/>
    <property type="project" value="TreeGrafter"/>
</dbReference>
<evidence type="ECO:0000256" key="12">
    <source>
        <dbReference type="ARBA" id="ARBA00022833"/>
    </source>
</evidence>
<dbReference type="GO" id="GO:0008270">
    <property type="term" value="F:zinc ion binding"/>
    <property type="evidence" value="ECO:0007669"/>
    <property type="project" value="UniProtKB-KW"/>
</dbReference>
<feature type="compositionally biased region" description="Low complexity" evidence="16">
    <location>
        <begin position="679"/>
        <end position="696"/>
    </location>
</feature>
<dbReference type="SMART" id="SM00184">
    <property type="entry name" value="RING"/>
    <property type="match status" value="1"/>
</dbReference>
<evidence type="ECO:0000256" key="6">
    <source>
        <dbReference type="ARBA" id="ARBA00022679"/>
    </source>
</evidence>
<dbReference type="Pfam" id="PF13639">
    <property type="entry name" value="zf-RING_2"/>
    <property type="match status" value="1"/>
</dbReference>
<accession>A0A9P6UCA4</accession>
<keyword evidence="8" id="KW-0479">Metal-binding</keyword>
<dbReference type="EC" id="2.3.2.27" evidence="5"/>
<dbReference type="AlphaFoldDB" id="A0A9P6UCA4"/>
<feature type="region of interest" description="Disordered" evidence="16">
    <location>
        <begin position="215"/>
        <end position="238"/>
    </location>
</feature>
<feature type="transmembrane region" description="Helical" evidence="17">
    <location>
        <begin position="120"/>
        <end position="149"/>
    </location>
</feature>
<evidence type="ECO:0000256" key="2">
    <source>
        <dbReference type="ARBA" id="ARBA00004477"/>
    </source>
</evidence>
<feature type="region of interest" description="Disordered" evidence="16">
    <location>
        <begin position="453"/>
        <end position="499"/>
    </location>
</feature>
<evidence type="ECO:0000256" key="8">
    <source>
        <dbReference type="ARBA" id="ARBA00022723"/>
    </source>
</evidence>
<keyword evidence="12" id="KW-0862">Zinc</keyword>
<feature type="region of interest" description="Disordered" evidence="16">
    <location>
        <begin position="673"/>
        <end position="797"/>
    </location>
</feature>
<evidence type="ECO:0000256" key="4">
    <source>
        <dbReference type="ARBA" id="ARBA00010089"/>
    </source>
</evidence>
<dbReference type="GO" id="GO:0005789">
    <property type="term" value="C:endoplasmic reticulum membrane"/>
    <property type="evidence" value="ECO:0007669"/>
    <property type="project" value="UniProtKB-SubCell"/>
</dbReference>
<keyword evidence="14 17" id="KW-0472">Membrane</keyword>
<evidence type="ECO:0000256" key="14">
    <source>
        <dbReference type="ARBA" id="ARBA00023136"/>
    </source>
</evidence>
<dbReference type="InterPro" id="IPR050731">
    <property type="entry name" value="HRD1_E3_ubiq-ligases"/>
</dbReference>
<dbReference type="PANTHER" id="PTHR22763">
    <property type="entry name" value="RING ZINC FINGER PROTEIN"/>
    <property type="match status" value="1"/>
</dbReference>
<evidence type="ECO:0000313" key="19">
    <source>
        <dbReference type="EMBL" id="KAG0270483.1"/>
    </source>
</evidence>
<dbReference type="GO" id="GO:0036503">
    <property type="term" value="P:ERAD pathway"/>
    <property type="evidence" value="ECO:0007669"/>
    <property type="project" value="TreeGrafter"/>
</dbReference>
<name>A0A9P6UCA4_9FUNG</name>
<organism evidence="19 20">
    <name type="scientific">Actinomortierella ambigua</name>
    <dbReference type="NCBI Taxonomy" id="1343610"/>
    <lineage>
        <taxon>Eukaryota</taxon>
        <taxon>Fungi</taxon>
        <taxon>Fungi incertae sedis</taxon>
        <taxon>Mucoromycota</taxon>
        <taxon>Mortierellomycotina</taxon>
        <taxon>Mortierellomycetes</taxon>
        <taxon>Mortierellales</taxon>
        <taxon>Mortierellaceae</taxon>
        <taxon>Actinomortierella</taxon>
    </lineage>
</organism>
<evidence type="ECO:0000256" key="16">
    <source>
        <dbReference type="SAM" id="MobiDB-lite"/>
    </source>
</evidence>
<evidence type="ECO:0000256" key="7">
    <source>
        <dbReference type="ARBA" id="ARBA00022692"/>
    </source>
</evidence>
<evidence type="ECO:0000313" key="20">
    <source>
        <dbReference type="Proteomes" id="UP000807716"/>
    </source>
</evidence>
<keyword evidence="11" id="KW-0256">Endoplasmic reticulum</keyword>
<feature type="domain" description="RING-type" evidence="18">
    <location>
        <begin position="201"/>
        <end position="271"/>
    </location>
</feature>
<feature type="region of interest" description="Disordered" evidence="16">
    <location>
        <begin position="334"/>
        <end position="356"/>
    </location>
</feature>
<proteinExistence type="inferred from homology"/>
<feature type="compositionally biased region" description="Gly residues" evidence="16">
    <location>
        <begin position="737"/>
        <end position="747"/>
    </location>
</feature>
<evidence type="ECO:0000256" key="15">
    <source>
        <dbReference type="PROSITE-ProRule" id="PRU00175"/>
    </source>
</evidence>
<dbReference type="GO" id="GO:0061630">
    <property type="term" value="F:ubiquitin protein ligase activity"/>
    <property type="evidence" value="ECO:0007669"/>
    <property type="project" value="UniProtKB-EC"/>
</dbReference>
<dbReference type="SUPFAM" id="SSF57850">
    <property type="entry name" value="RING/U-box"/>
    <property type="match status" value="1"/>
</dbReference>
<feature type="region of interest" description="Disordered" evidence="16">
    <location>
        <begin position="596"/>
        <end position="649"/>
    </location>
</feature>
<dbReference type="InterPro" id="IPR013083">
    <property type="entry name" value="Znf_RING/FYVE/PHD"/>
</dbReference>
<comment type="subcellular location">
    <subcellularLocation>
        <location evidence="2">Endoplasmic reticulum membrane</location>
        <topology evidence="2">Multi-pass membrane protein</topology>
    </subcellularLocation>
</comment>
<reference evidence="19" key="1">
    <citation type="journal article" date="2020" name="Fungal Divers.">
        <title>Resolving the Mortierellaceae phylogeny through synthesis of multi-gene phylogenetics and phylogenomics.</title>
        <authorList>
            <person name="Vandepol N."/>
            <person name="Liber J."/>
            <person name="Desiro A."/>
            <person name="Na H."/>
            <person name="Kennedy M."/>
            <person name="Barry K."/>
            <person name="Grigoriev I.V."/>
            <person name="Miller A.N."/>
            <person name="O'Donnell K."/>
            <person name="Stajich J.E."/>
            <person name="Bonito G."/>
        </authorList>
    </citation>
    <scope>NUCLEOTIDE SEQUENCE</scope>
    <source>
        <strain evidence="19">BC1065</strain>
    </source>
</reference>
<gene>
    <name evidence="19" type="primary">HRD1</name>
    <name evidence="19" type="ORF">DFQ27_005561</name>
</gene>
<dbReference type="PANTHER" id="PTHR22763:SF184">
    <property type="entry name" value="E3 UBIQUITIN-PROTEIN LIGASE SYNOVIOLIN"/>
    <property type="match status" value="1"/>
</dbReference>
<evidence type="ECO:0000256" key="13">
    <source>
        <dbReference type="ARBA" id="ARBA00022989"/>
    </source>
</evidence>
<feature type="compositionally biased region" description="Acidic residues" evidence="16">
    <location>
        <begin position="760"/>
        <end position="776"/>
    </location>
</feature>
<dbReference type="PROSITE" id="PS50089">
    <property type="entry name" value="ZF_RING_2"/>
    <property type="match status" value="1"/>
</dbReference>
<dbReference type="Gene3D" id="3.30.40.10">
    <property type="entry name" value="Zinc/RING finger domain, C3HC4 (zinc finger)"/>
    <property type="match status" value="1"/>
</dbReference>
<dbReference type="InterPro" id="IPR058051">
    <property type="entry name" value="Znf_RING_synoviolin"/>
</dbReference>
<feature type="compositionally biased region" description="Low complexity" evidence="16">
    <location>
        <begin position="334"/>
        <end position="343"/>
    </location>
</feature>
<evidence type="ECO:0000256" key="9">
    <source>
        <dbReference type="ARBA" id="ARBA00022771"/>
    </source>
</evidence>
<keyword evidence="13 17" id="KW-1133">Transmembrane helix</keyword>
<keyword evidence="20" id="KW-1185">Reference proteome</keyword>
<evidence type="ECO:0000256" key="5">
    <source>
        <dbReference type="ARBA" id="ARBA00012483"/>
    </source>
</evidence>
<dbReference type="Pfam" id="PF25563">
    <property type="entry name" value="TPR_SYVN1_N"/>
    <property type="match status" value="1"/>
</dbReference>
<sequence length="797" mass="83605">MTIFRDEFDTRFVVMFTVLLFLKVFHWLCQDRIDSMEQSPGLPASFHVRMVTMMSFLIYIDAVMVSSAIAHFMKSPPNMMIMFAFEYTLLATSLAASFGKYALHTIDMQSEEPWENKSMLLFYLDLLADFVKLATYMMFFVVILMYYGLPVHIIRDVYMTLRSFLQKCKDLVQYRMATRNMNERYPDATPTDLAALSDPICIICREEMVSVAQPAPAAPAREDANGNPARPATPRSAALNNVPKKLPCGHIFHFHCLKSWLERQQSCPTCRRMVLDPPTPGQPTPGNVAPAAAGGAGAEAGAAAAGAGGAAGRVGAGGGGGAAAMNGVPGAGFNANGQPNGAPGVPGQGVAPGGQGQLPHGVGFPLFFGLPGHHLAMGGIHPYFMGGIPAGGPIAAVNPAAPVGGAGGEGRQVQGGAAHVNAPPTYTLPHVTHPIPGLIPLFPIEQHPIAADPLQQQQQQQTGATAGMGEATNGASTSHSRSTTGGASTGAPISSTGRLATDQIPLTSLDSLSETQLHHLESNTRRALQERLRVLQAVEHQIVDSVTVLTQVLSVLPQPPSPLPRLQQTSSNTEACDPPSPDFTAQGLVAPLSATTPSMLTSSTSSLSTASTSTVNADEATTSNRTTTTTTTMTTTVTSSSSSSSSSIAIAAPTPSVLTSGVPLLSTMEAEMDNLSSSTTAGAAGQTTATATAMEPMKMEKGKGKKKEQQQQQLEDDEDAAAVVAAMQEELEKEEGGGGGGGGGGLGPLMSSTLTGTDLSDFEQDMGEDDDDDDESALSPQEMVRRRWAKLQQEQQS</sequence>
<feature type="transmembrane region" description="Helical" evidence="17">
    <location>
        <begin position="50"/>
        <end position="73"/>
    </location>
</feature>
<dbReference type="OrthoDB" id="7759664at2759"/>
<dbReference type="InterPro" id="IPR001841">
    <property type="entry name" value="Znf_RING"/>
</dbReference>
<protein>
    <recommendedName>
        <fullName evidence="5">RING-type E3 ubiquitin transferase</fullName>
        <ecNumber evidence="5">2.3.2.27</ecNumber>
    </recommendedName>
</protein>
<dbReference type="CDD" id="cd16479">
    <property type="entry name" value="RING-H2_synoviolin"/>
    <property type="match status" value="1"/>
</dbReference>
<comment type="catalytic activity">
    <reaction evidence="1">
        <text>S-ubiquitinyl-[E2 ubiquitin-conjugating enzyme]-L-cysteine + [acceptor protein]-L-lysine = [E2 ubiquitin-conjugating enzyme]-L-cysteine + N(6)-ubiquitinyl-[acceptor protein]-L-lysine.</text>
        <dbReference type="EC" id="2.3.2.27"/>
    </reaction>
</comment>
<keyword evidence="7 17" id="KW-0812">Transmembrane</keyword>
<evidence type="ECO:0000256" key="1">
    <source>
        <dbReference type="ARBA" id="ARBA00000900"/>
    </source>
</evidence>
<evidence type="ECO:0000256" key="17">
    <source>
        <dbReference type="SAM" id="Phobius"/>
    </source>
</evidence>
<feature type="compositionally biased region" description="Polar residues" evidence="16">
    <location>
        <begin position="473"/>
        <end position="499"/>
    </location>
</feature>
<dbReference type="Proteomes" id="UP000807716">
    <property type="component" value="Unassembled WGS sequence"/>
</dbReference>
<keyword evidence="6" id="KW-0808">Transferase</keyword>
<keyword evidence="10" id="KW-0833">Ubl conjugation pathway</keyword>
<feature type="compositionally biased region" description="Low complexity" evidence="16">
    <location>
        <begin position="596"/>
        <end position="614"/>
    </location>
</feature>
<evidence type="ECO:0000256" key="11">
    <source>
        <dbReference type="ARBA" id="ARBA00022824"/>
    </source>
</evidence>
<keyword evidence="9 15" id="KW-0863">Zinc-finger</keyword>
<feature type="compositionally biased region" description="Gly residues" evidence="16">
    <location>
        <begin position="344"/>
        <end position="356"/>
    </location>
</feature>
<evidence type="ECO:0000256" key="10">
    <source>
        <dbReference type="ARBA" id="ARBA00022786"/>
    </source>
</evidence>
<comment type="caution">
    <text evidence="19">The sequence shown here is derived from an EMBL/GenBank/DDBJ whole genome shotgun (WGS) entry which is preliminary data.</text>
</comment>
<feature type="transmembrane region" description="Helical" evidence="17">
    <location>
        <begin position="12"/>
        <end position="29"/>
    </location>
</feature>
<evidence type="ECO:0000259" key="18">
    <source>
        <dbReference type="PROSITE" id="PS50089"/>
    </source>
</evidence>
<evidence type="ECO:0000256" key="3">
    <source>
        <dbReference type="ARBA" id="ARBA00004906"/>
    </source>
</evidence>
<comment type="similarity">
    <text evidence="4">Belongs to the HRD1 family.</text>
</comment>
<dbReference type="InterPro" id="IPR057992">
    <property type="entry name" value="TPR_SYVN1_N"/>
</dbReference>
<comment type="pathway">
    <text evidence="3">Protein modification; protein ubiquitination.</text>
</comment>
<dbReference type="EMBL" id="JAAAJB010000004">
    <property type="protein sequence ID" value="KAG0270483.1"/>
    <property type="molecule type" value="Genomic_DNA"/>
</dbReference>